<dbReference type="OrthoDB" id="2328241at2"/>
<keyword evidence="2 5" id="KW-0812">Transmembrane</keyword>
<feature type="transmembrane region" description="Helical" evidence="5">
    <location>
        <begin position="6"/>
        <end position="30"/>
    </location>
</feature>
<proteinExistence type="predicted"/>
<dbReference type="Pfam" id="PF09685">
    <property type="entry name" value="MamF_MmsF"/>
    <property type="match status" value="1"/>
</dbReference>
<evidence type="ECO:0000313" key="6">
    <source>
        <dbReference type="EMBL" id="RHW34741.1"/>
    </source>
</evidence>
<comment type="caution">
    <text evidence="6">The sequence shown here is derived from an EMBL/GenBank/DDBJ whole genome shotgun (WGS) entry which is preliminary data.</text>
</comment>
<reference evidence="6 7" key="1">
    <citation type="submission" date="2018-08" db="EMBL/GenBank/DDBJ databases">
        <title>Lysinibacillus sp. YLB-03 draft genome sequence.</title>
        <authorList>
            <person name="Yu L."/>
        </authorList>
    </citation>
    <scope>NUCLEOTIDE SEQUENCE [LARGE SCALE GENOMIC DNA]</scope>
    <source>
        <strain evidence="6 7">YLB-03</strain>
    </source>
</reference>
<sequence length="106" mass="11960">MDNNKIISALSYVSILFAPFLLPLVVYFVIKDAEVKHHAKRAFISHSIPAALSLLLALFGFIGVFSANNGNIDGFVIWMFAFMAIYFIISMTVIVWNFVQAFRVVR</sequence>
<evidence type="ECO:0000256" key="4">
    <source>
        <dbReference type="ARBA" id="ARBA00023136"/>
    </source>
</evidence>
<evidence type="ECO:0000256" key="2">
    <source>
        <dbReference type="ARBA" id="ARBA00022692"/>
    </source>
</evidence>
<keyword evidence="3 5" id="KW-1133">Transmembrane helix</keyword>
<keyword evidence="4 5" id="KW-0472">Membrane</keyword>
<accession>A0A396SK25</accession>
<name>A0A396SK25_9BACL</name>
<gene>
    <name evidence="6" type="ORF">D1B33_13925</name>
</gene>
<protein>
    <recommendedName>
        <fullName evidence="8">DUF4870 domain-containing protein</fullName>
    </recommendedName>
</protein>
<evidence type="ECO:0000256" key="5">
    <source>
        <dbReference type="SAM" id="Phobius"/>
    </source>
</evidence>
<keyword evidence="7" id="KW-1185">Reference proteome</keyword>
<organism evidence="6 7">
    <name type="scientific">Ureibacillus yapensis</name>
    <dbReference type="NCBI Taxonomy" id="2304605"/>
    <lineage>
        <taxon>Bacteria</taxon>
        <taxon>Bacillati</taxon>
        <taxon>Bacillota</taxon>
        <taxon>Bacilli</taxon>
        <taxon>Bacillales</taxon>
        <taxon>Caryophanaceae</taxon>
        <taxon>Ureibacillus</taxon>
    </lineage>
</organism>
<evidence type="ECO:0000313" key="7">
    <source>
        <dbReference type="Proteomes" id="UP000265692"/>
    </source>
</evidence>
<evidence type="ECO:0000256" key="1">
    <source>
        <dbReference type="ARBA" id="ARBA00004141"/>
    </source>
</evidence>
<dbReference type="RefSeq" id="WP_118877009.1">
    <property type="nucleotide sequence ID" value="NZ_QWEI01000008.1"/>
</dbReference>
<dbReference type="InterPro" id="IPR019109">
    <property type="entry name" value="MamF_MmsF"/>
</dbReference>
<feature type="transmembrane region" description="Helical" evidence="5">
    <location>
        <begin position="42"/>
        <end position="65"/>
    </location>
</feature>
<feature type="transmembrane region" description="Helical" evidence="5">
    <location>
        <begin position="77"/>
        <end position="99"/>
    </location>
</feature>
<evidence type="ECO:0008006" key="8">
    <source>
        <dbReference type="Google" id="ProtNLM"/>
    </source>
</evidence>
<comment type="subcellular location">
    <subcellularLocation>
        <location evidence="1">Membrane</location>
        <topology evidence="1">Multi-pass membrane protein</topology>
    </subcellularLocation>
</comment>
<evidence type="ECO:0000256" key="3">
    <source>
        <dbReference type="ARBA" id="ARBA00022989"/>
    </source>
</evidence>
<dbReference type="AlphaFoldDB" id="A0A396SK25"/>
<dbReference type="Proteomes" id="UP000265692">
    <property type="component" value="Unassembled WGS sequence"/>
</dbReference>
<dbReference type="EMBL" id="QWEI01000008">
    <property type="protein sequence ID" value="RHW34741.1"/>
    <property type="molecule type" value="Genomic_DNA"/>
</dbReference>